<keyword evidence="3" id="KW-1185">Reference proteome</keyword>
<sequence length="211" mass="23405">MALKQLMVIESQKQKNGRNIPPEVEVFSLNTGAWRRVIGVEVKHCLVEFMWSQAFVNGSVHCIAYDVDPVNGGVRSLAMAFSVADEVFKEIMLPDDLVGEITMNLSVMVFEGSFVVVKYEAEIDGGSGEVWVMKSYGKVVGFRCNGEVLFSSRVNELVSYYPNSGDKKDLDDFRGSSRSFYVQNYVESLVLVQANSVKTDEFLDGIASLGI</sequence>
<accession>A0AAE1VJZ7</accession>
<dbReference type="Proteomes" id="UP001291623">
    <property type="component" value="Unassembled WGS sequence"/>
</dbReference>
<dbReference type="Pfam" id="PF07734">
    <property type="entry name" value="FBA_1"/>
    <property type="match status" value="1"/>
</dbReference>
<reference evidence="2" key="1">
    <citation type="submission" date="2023-12" db="EMBL/GenBank/DDBJ databases">
        <title>Genome assembly of Anisodus tanguticus.</title>
        <authorList>
            <person name="Wang Y.-J."/>
        </authorList>
    </citation>
    <scope>NUCLEOTIDE SEQUENCE</scope>
    <source>
        <strain evidence="2">KB-2021</strain>
        <tissue evidence="2">Leaf</tissue>
    </source>
</reference>
<evidence type="ECO:0000313" key="2">
    <source>
        <dbReference type="EMBL" id="KAK4362995.1"/>
    </source>
</evidence>
<evidence type="ECO:0000259" key="1">
    <source>
        <dbReference type="Pfam" id="PF07734"/>
    </source>
</evidence>
<dbReference type="EMBL" id="JAVYJV010000009">
    <property type="protein sequence ID" value="KAK4362995.1"/>
    <property type="molecule type" value="Genomic_DNA"/>
</dbReference>
<dbReference type="AlphaFoldDB" id="A0AAE1VJZ7"/>
<dbReference type="InterPro" id="IPR006527">
    <property type="entry name" value="F-box-assoc_dom_typ1"/>
</dbReference>
<proteinExistence type="predicted"/>
<feature type="domain" description="F-box associated beta-propeller type 1" evidence="1">
    <location>
        <begin position="4"/>
        <end position="155"/>
    </location>
</feature>
<gene>
    <name evidence="2" type="ORF">RND71_018236</name>
</gene>
<protein>
    <recommendedName>
        <fullName evidence="1">F-box associated beta-propeller type 1 domain-containing protein</fullName>
    </recommendedName>
</protein>
<comment type="caution">
    <text evidence="2">The sequence shown here is derived from an EMBL/GenBank/DDBJ whole genome shotgun (WGS) entry which is preliminary data.</text>
</comment>
<name>A0AAE1VJZ7_9SOLA</name>
<organism evidence="2 3">
    <name type="scientific">Anisodus tanguticus</name>
    <dbReference type="NCBI Taxonomy" id="243964"/>
    <lineage>
        <taxon>Eukaryota</taxon>
        <taxon>Viridiplantae</taxon>
        <taxon>Streptophyta</taxon>
        <taxon>Embryophyta</taxon>
        <taxon>Tracheophyta</taxon>
        <taxon>Spermatophyta</taxon>
        <taxon>Magnoliopsida</taxon>
        <taxon>eudicotyledons</taxon>
        <taxon>Gunneridae</taxon>
        <taxon>Pentapetalae</taxon>
        <taxon>asterids</taxon>
        <taxon>lamiids</taxon>
        <taxon>Solanales</taxon>
        <taxon>Solanaceae</taxon>
        <taxon>Solanoideae</taxon>
        <taxon>Hyoscyameae</taxon>
        <taxon>Anisodus</taxon>
    </lineage>
</organism>
<evidence type="ECO:0000313" key="3">
    <source>
        <dbReference type="Proteomes" id="UP001291623"/>
    </source>
</evidence>